<reference evidence="16" key="2">
    <citation type="submission" date="2004-02" db="EMBL/GenBank/DDBJ databases">
        <authorList>
            <consortium name="Genoscope"/>
            <consortium name="Whitehead Institute Centre for Genome Research"/>
        </authorList>
    </citation>
    <scope>NUCLEOTIDE SEQUENCE</scope>
</reference>
<gene>
    <name evidence="16" type="ORF">GSTENG00028910001</name>
</gene>
<proteinExistence type="predicted"/>
<keyword evidence="9" id="KW-0206">Cytoskeleton</keyword>
<evidence type="ECO:0000256" key="3">
    <source>
        <dbReference type="ARBA" id="ARBA00004536"/>
    </source>
</evidence>
<dbReference type="GO" id="GO:0030018">
    <property type="term" value="C:Z disc"/>
    <property type="evidence" value="ECO:0007669"/>
    <property type="project" value="UniProtKB-SubCell"/>
</dbReference>
<feature type="region of interest" description="Disordered" evidence="14">
    <location>
        <begin position="245"/>
        <end position="346"/>
    </location>
</feature>
<reference evidence="16" key="1">
    <citation type="journal article" date="2004" name="Nature">
        <title>Genome duplication in the teleost fish Tetraodon nigroviridis reveals the early vertebrate proto-karyotype.</title>
        <authorList>
            <person name="Jaillon O."/>
            <person name="Aury J.-M."/>
            <person name="Brunet F."/>
            <person name="Petit J.-L."/>
            <person name="Stange-Thomann N."/>
            <person name="Mauceli E."/>
            <person name="Bouneau L."/>
            <person name="Fischer C."/>
            <person name="Ozouf-Costaz C."/>
            <person name="Bernot A."/>
            <person name="Nicaud S."/>
            <person name="Jaffe D."/>
            <person name="Fisher S."/>
            <person name="Lutfalla G."/>
            <person name="Dossat C."/>
            <person name="Segurens B."/>
            <person name="Dasilva C."/>
            <person name="Salanoubat M."/>
            <person name="Levy M."/>
            <person name="Boudet N."/>
            <person name="Castellano S."/>
            <person name="Anthouard V."/>
            <person name="Jubin C."/>
            <person name="Castelli V."/>
            <person name="Katinka M."/>
            <person name="Vacherie B."/>
            <person name="Biemont C."/>
            <person name="Skalli Z."/>
            <person name="Cattolico L."/>
            <person name="Poulain J."/>
            <person name="De Berardinis V."/>
            <person name="Cruaud C."/>
            <person name="Duprat S."/>
            <person name="Brottier P."/>
            <person name="Coutanceau J.-P."/>
            <person name="Gouzy J."/>
            <person name="Parra G."/>
            <person name="Lardier G."/>
            <person name="Chapple C."/>
            <person name="McKernan K.J."/>
            <person name="McEwan P."/>
            <person name="Bosak S."/>
            <person name="Kellis M."/>
            <person name="Volff J.-N."/>
            <person name="Guigo R."/>
            <person name="Zody M.C."/>
            <person name="Mesirov J."/>
            <person name="Lindblad-Toh K."/>
            <person name="Birren B."/>
            <person name="Nusbaum C."/>
            <person name="Kahn D."/>
            <person name="Robinson-Rechavi M."/>
            <person name="Laudet V."/>
            <person name="Schachter V."/>
            <person name="Quetier F."/>
            <person name="Saurin W."/>
            <person name="Scarpelli C."/>
            <person name="Wincker P."/>
            <person name="Lander E.S."/>
            <person name="Weissenbach J."/>
            <person name="Roest Crollius H."/>
        </authorList>
    </citation>
    <scope>NUCLEOTIDE SEQUENCE [LARGE SCALE GENOMIC DNA]</scope>
</reference>
<feature type="region of interest" description="Disordered" evidence="14">
    <location>
        <begin position="807"/>
        <end position="897"/>
    </location>
</feature>
<comment type="caution">
    <text evidence="16">The sequence shown here is derived from an EMBL/GenBank/DDBJ whole genome shotgun (WGS) entry which is preliminary data.</text>
</comment>
<feature type="compositionally biased region" description="Basic and acidic residues" evidence="14">
    <location>
        <begin position="34"/>
        <end position="50"/>
    </location>
</feature>
<dbReference type="InterPro" id="IPR013098">
    <property type="entry name" value="Ig_I-set"/>
</dbReference>
<feature type="domain" description="Ig-like" evidence="15">
    <location>
        <begin position="657"/>
        <end position="745"/>
    </location>
</feature>
<evidence type="ECO:0000256" key="1">
    <source>
        <dbReference type="ARBA" id="ARBA00004216"/>
    </source>
</evidence>
<keyword evidence="6" id="KW-0597">Phosphoprotein</keyword>
<dbReference type="SMART" id="SM00409">
    <property type="entry name" value="IG"/>
    <property type="match status" value="1"/>
</dbReference>
<dbReference type="Pfam" id="PF07679">
    <property type="entry name" value="I-set"/>
    <property type="match status" value="1"/>
</dbReference>
<evidence type="ECO:0000313" key="16">
    <source>
        <dbReference type="EMBL" id="CAG08048.1"/>
    </source>
</evidence>
<evidence type="ECO:0000256" key="5">
    <source>
        <dbReference type="ARBA" id="ARBA00022490"/>
    </source>
</evidence>
<feature type="compositionally biased region" description="Basic and acidic residues" evidence="14">
    <location>
        <begin position="470"/>
        <end position="487"/>
    </location>
</feature>
<evidence type="ECO:0000256" key="14">
    <source>
        <dbReference type="SAM" id="MobiDB-lite"/>
    </source>
</evidence>
<dbReference type="EMBL" id="CAAE01014995">
    <property type="protein sequence ID" value="CAG08048.1"/>
    <property type="molecule type" value="Genomic_DNA"/>
</dbReference>
<feature type="region of interest" description="Disordered" evidence="14">
    <location>
        <begin position="189"/>
        <end position="223"/>
    </location>
</feature>
<evidence type="ECO:0000259" key="15">
    <source>
        <dbReference type="PROSITE" id="PS50835"/>
    </source>
</evidence>
<dbReference type="Gene3D" id="2.60.40.10">
    <property type="entry name" value="Immunoglobulins"/>
    <property type="match status" value="1"/>
</dbReference>
<keyword evidence="7" id="KW-0965">Cell junction</keyword>
<dbReference type="AlphaFoldDB" id="Q4RU84"/>
<dbReference type="SUPFAM" id="SSF48726">
    <property type="entry name" value="Immunoglobulin"/>
    <property type="match status" value="1"/>
</dbReference>
<dbReference type="InterPro" id="IPR007110">
    <property type="entry name" value="Ig-like_dom"/>
</dbReference>
<evidence type="ECO:0000256" key="12">
    <source>
        <dbReference type="ARBA" id="ARBA00070929"/>
    </source>
</evidence>
<feature type="region of interest" description="Disordered" evidence="14">
    <location>
        <begin position="543"/>
        <end position="585"/>
    </location>
</feature>
<feature type="region of interest" description="Disordered" evidence="14">
    <location>
        <begin position="461"/>
        <end position="499"/>
    </location>
</feature>
<dbReference type="KEGG" id="tng:GSTEN00028910G001"/>
<dbReference type="PANTHER" id="PTHR21508">
    <property type="entry name" value="MITOGUARDIN"/>
    <property type="match status" value="1"/>
</dbReference>
<comment type="function">
    <text evidence="11">Involved in regulating cell migration through association with the actin cytoskeleton. Has an essential role in the maintenance of Z line and sarcomere integrity.</text>
</comment>
<feature type="compositionally biased region" description="Basic and acidic residues" evidence="14">
    <location>
        <begin position="191"/>
        <end position="223"/>
    </location>
</feature>
<dbReference type="GO" id="GO:0008053">
    <property type="term" value="P:mitochondrial fusion"/>
    <property type="evidence" value="ECO:0007669"/>
    <property type="project" value="TreeGrafter"/>
</dbReference>
<evidence type="ECO:0000256" key="11">
    <source>
        <dbReference type="ARBA" id="ARBA00058759"/>
    </source>
</evidence>
<feature type="compositionally biased region" description="Basic and acidic residues" evidence="14">
    <location>
        <begin position="543"/>
        <end position="562"/>
    </location>
</feature>
<evidence type="ECO:0000256" key="8">
    <source>
        <dbReference type="ARBA" id="ARBA00023203"/>
    </source>
</evidence>
<evidence type="ECO:0000256" key="10">
    <source>
        <dbReference type="ARBA" id="ARBA00023319"/>
    </source>
</evidence>
<feature type="compositionally biased region" description="Basic and acidic residues" evidence="14">
    <location>
        <begin position="432"/>
        <end position="444"/>
    </location>
</feature>
<name>Q4RU84_TETNG</name>
<dbReference type="GO" id="GO:0005856">
    <property type="term" value="C:cytoskeleton"/>
    <property type="evidence" value="ECO:0007669"/>
    <property type="project" value="UniProtKB-SubCell"/>
</dbReference>
<evidence type="ECO:0000256" key="9">
    <source>
        <dbReference type="ARBA" id="ARBA00023212"/>
    </source>
</evidence>
<feature type="compositionally biased region" description="Polar residues" evidence="14">
    <location>
        <begin position="858"/>
        <end position="885"/>
    </location>
</feature>
<accession>Q4RU84</accession>
<evidence type="ECO:0000256" key="2">
    <source>
        <dbReference type="ARBA" id="ARBA00004245"/>
    </source>
</evidence>
<keyword evidence="8" id="KW-0009">Actin-binding</keyword>
<organism evidence="16">
    <name type="scientific">Tetraodon nigroviridis</name>
    <name type="common">Spotted green pufferfish</name>
    <name type="synonym">Chelonodon nigroviridis</name>
    <dbReference type="NCBI Taxonomy" id="99883"/>
    <lineage>
        <taxon>Eukaryota</taxon>
        <taxon>Metazoa</taxon>
        <taxon>Chordata</taxon>
        <taxon>Craniata</taxon>
        <taxon>Vertebrata</taxon>
        <taxon>Euteleostomi</taxon>
        <taxon>Actinopterygii</taxon>
        <taxon>Neopterygii</taxon>
        <taxon>Teleostei</taxon>
        <taxon>Neoteleostei</taxon>
        <taxon>Acanthomorphata</taxon>
        <taxon>Eupercaria</taxon>
        <taxon>Tetraodontiformes</taxon>
        <taxon>Tetradontoidea</taxon>
        <taxon>Tetraodontidae</taxon>
        <taxon>Tetraodon</taxon>
    </lineage>
</organism>
<protein>
    <recommendedName>
        <fullName evidence="12">Nexilin</fullName>
    </recommendedName>
    <alternativeName>
        <fullName evidence="13">F-actin-binding protein</fullName>
    </alternativeName>
</protein>
<feature type="region of interest" description="Disordered" evidence="14">
    <location>
        <begin position="422"/>
        <end position="444"/>
    </location>
</feature>
<feature type="region of interest" description="Disordered" evidence="14">
    <location>
        <begin position="115"/>
        <end position="149"/>
    </location>
</feature>
<feature type="compositionally biased region" description="Basic and acidic residues" evidence="14">
    <location>
        <begin position="263"/>
        <end position="300"/>
    </location>
</feature>
<sequence>MMEVAQVTAVDMEHDEHKACEVEKKNADSALEDSTSKEKPSVFGEEAKAERRTRRTRTKNKENEEETINGIAQDGEMSEEQNASELALKKEKLLRSQKPVARSYVPKVNKERGVVKNKFEAMQKAREERSRQRNKDEQQKRKEQYVKEREWNRRKQQIKELLASSDEEEEVKPAKVEKSYVPKITGSVKGKFAEMEKQRQEEERKRTEGERKKREAQDKIEKAKIKKELAQKAAEEGDDTILVRVVPAKSSRPPGRIQMNFEDLEKNREEELKKKAEEEKKRQYEENKRSFREVKRRSVVEQEEEEKPSEKVLVTPGKLKMSFEELEKERQEQRKKKAEKEAKRRLLEEKKAFEEAKQGTLIDEDDEALMALLNLEGSKPGKICASFEDLERHRREEEQRKAEEEARRRLEEEKRLFAEARKNMAVDEEEGMEKSDSQEALHPKKLEINFEELLKLKEEAEKRRKKEERKKKMEQEKQEFEQLRQEMSEDEVNESSDVVSNEYEELTKLKRTGSIQAKNLKTKFEKIKQLTEEEIQKKIEMERARRKAIDDEIKEREAGRFQEEDEEGEATPARAEESPFKQKVDMRARFEQMAKAREDEERRRIEEQKLMRMQFEQQEIDAALQKKSEDDVDDEGSIINGSAAYENEEDHARSGAPWFKKPLKNQSVVDSEPVRFTVKITGEPKPEVTWWFEGEMLQDCEDYQYIERGETYCLYLPETFPEDEGEYMCKAVNSRGTAASTCILTIESDFAFMGCFSSRSDPEEICRSNPVALSSLPESKRSSSQGFWAAEAENQTGQLVALSLMDRQTPASESGQKSRANRARRGLMAGPVTKTSLSINGKGQSQRLPTKGEERGMNNAQPVMTGIHPQSSITQENTGDLTGGQQDPRKASEHDISDEDLHELSRASLQRSAADPSYEGRPMDQSTALELKALLLGAGLKCFPLEWTNQAFTFSEMHDLRYGIVQKKVVLTAQDYVIPVIWFSDAILSAFEFSRVVLAEFWHRSKPLY</sequence>
<feature type="compositionally biased region" description="Basic and acidic residues" evidence="14">
    <location>
        <begin position="11"/>
        <end position="27"/>
    </location>
</feature>
<comment type="subunit">
    <text evidence="4">Interacts with F-actin.</text>
</comment>
<keyword evidence="10" id="KW-0393">Immunoglobulin domain</keyword>
<dbReference type="GO" id="GO:0003779">
    <property type="term" value="F:actin binding"/>
    <property type="evidence" value="ECO:0007669"/>
    <property type="project" value="UniProtKB-KW"/>
</dbReference>
<dbReference type="PROSITE" id="PS50835">
    <property type="entry name" value="IG_LIKE"/>
    <property type="match status" value="1"/>
</dbReference>
<feature type="compositionally biased region" description="Basic and acidic residues" evidence="14">
    <location>
        <begin position="321"/>
        <end position="346"/>
    </location>
</feature>
<feature type="compositionally biased region" description="Basic and acidic residues" evidence="14">
    <location>
        <begin position="574"/>
        <end position="585"/>
    </location>
</feature>
<feature type="compositionally biased region" description="Polar residues" evidence="14">
    <location>
        <begin position="833"/>
        <end position="848"/>
    </location>
</feature>
<dbReference type="InterPro" id="IPR003599">
    <property type="entry name" value="Ig_sub"/>
</dbReference>
<comment type="subcellular location">
    <subcellularLocation>
        <location evidence="3">Cell junction</location>
        <location evidence="3">Adherens junction</location>
    </subcellularLocation>
    <subcellularLocation>
        <location evidence="2">Cytoplasm</location>
        <location evidence="2">Cytoskeleton</location>
    </subcellularLocation>
    <subcellularLocation>
        <location evidence="1">Cytoplasm</location>
        <location evidence="1">Myofibril</location>
        <location evidence="1">Sarcomere</location>
        <location evidence="1">Z line</location>
    </subcellularLocation>
</comment>
<evidence type="ECO:0000256" key="13">
    <source>
        <dbReference type="ARBA" id="ARBA00083857"/>
    </source>
</evidence>
<dbReference type="PANTHER" id="PTHR21508:SF4">
    <property type="entry name" value="MITOGUARDIN 2"/>
    <property type="match status" value="1"/>
</dbReference>
<keyword evidence="5" id="KW-0963">Cytoplasm</keyword>
<dbReference type="InterPro" id="IPR013783">
    <property type="entry name" value="Ig-like_fold"/>
</dbReference>
<feature type="region of interest" description="Disordered" evidence="14">
    <location>
        <begin position="1"/>
        <end position="99"/>
    </location>
</feature>
<evidence type="ECO:0000256" key="7">
    <source>
        <dbReference type="ARBA" id="ARBA00022949"/>
    </source>
</evidence>
<evidence type="ECO:0000256" key="4">
    <source>
        <dbReference type="ARBA" id="ARBA00011385"/>
    </source>
</evidence>
<evidence type="ECO:0000256" key="6">
    <source>
        <dbReference type="ARBA" id="ARBA00022553"/>
    </source>
</evidence>
<dbReference type="FunFam" id="2.60.40.10:FF:000164">
    <property type="entry name" value="nexilin isoform X1"/>
    <property type="match status" value="1"/>
</dbReference>
<dbReference type="GO" id="GO:0005912">
    <property type="term" value="C:adherens junction"/>
    <property type="evidence" value="ECO:0007669"/>
    <property type="project" value="UniProtKB-SubCell"/>
</dbReference>
<dbReference type="OrthoDB" id="8946843at2759"/>
<feature type="compositionally biased region" description="Polar residues" evidence="14">
    <location>
        <begin position="809"/>
        <end position="818"/>
    </location>
</feature>
<dbReference type="InterPro" id="IPR036179">
    <property type="entry name" value="Ig-like_dom_sf"/>
</dbReference>
<feature type="region of interest" description="Disordered" evidence="14">
    <location>
        <begin position="391"/>
        <end position="410"/>
    </location>
</feature>